<accession>A0A7W7KRM2</accession>
<organism evidence="1 2">
    <name type="scientific">Pseudomonas nitroreducens</name>
    <dbReference type="NCBI Taxonomy" id="46680"/>
    <lineage>
        <taxon>Bacteria</taxon>
        <taxon>Pseudomonadati</taxon>
        <taxon>Pseudomonadota</taxon>
        <taxon>Gammaproteobacteria</taxon>
        <taxon>Pseudomonadales</taxon>
        <taxon>Pseudomonadaceae</taxon>
        <taxon>Pseudomonas</taxon>
    </lineage>
</organism>
<sequence>MSEDHVHNLVFHLTGELASDVYSRDAANHRIREIARCGINIQQHLMNEMLCLSESDQELNRRFTARVIDHLVEMDLTLSTRLTLSYLLIGMVDGATYKQLFGAGGPMAFDPQHLEDLPNSYVPFFDGPLVTKDPSSAKAYLEIFEGSTMIANTIRQRFVDLEPSVAGAILEVPWIARSLSYQVLNVSLQQISNPVVYAFAVDNHLIQLNSSSAVLARYPSRDGAILRKVARTIVDLLDAEGQLPLAKTAREMTDAAVSQMKALGRSDDDVSLLKLVMLEETVKGPSRLREVYDSPSP</sequence>
<dbReference type="AlphaFoldDB" id="A0A7W7KRM2"/>
<proteinExistence type="predicted"/>
<dbReference type="EMBL" id="JACHLI010000043">
    <property type="protein sequence ID" value="MBB4867581.1"/>
    <property type="molecule type" value="Genomic_DNA"/>
</dbReference>
<evidence type="ECO:0000313" key="1">
    <source>
        <dbReference type="EMBL" id="MBB4867581.1"/>
    </source>
</evidence>
<evidence type="ECO:0000313" key="2">
    <source>
        <dbReference type="Proteomes" id="UP000566995"/>
    </source>
</evidence>
<name>A0A7W7KRM2_PSENT</name>
<dbReference type="Proteomes" id="UP000566995">
    <property type="component" value="Unassembled WGS sequence"/>
</dbReference>
<gene>
    <name evidence="1" type="ORF">HNP46_006495</name>
</gene>
<protein>
    <submittedName>
        <fullName evidence="1">Uncharacterized protein</fullName>
    </submittedName>
</protein>
<dbReference type="RefSeq" id="WP_184597246.1">
    <property type="nucleotide sequence ID" value="NZ_JACHLI010000043.1"/>
</dbReference>
<comment type="caution">
    <text evidence="1">The sequence shown here is derived from an EMBL/GenBank/DDBJ whole genome shotgun (WGS) entry which is preliminary data.</text>
</comment>
<reference evidence="1 2" key="1">
    <citation type="submission" date="2020-08" db="EMBL/GenBank/DDBJ databases">
        <title>Functional genomics of gut bacteria from endangered species of beetles.</title>
        <authorList>
            <person name="Carlos-Shanley C."/>
        </authorList>
    </citation>
    <scope>NUCLEOTIDE SEQUENCE [LARGE SCALE GENOMIC DNA]</scope>
    <source>
        <strain evidence="1 2">S00179</strain>
    </source>
</reference>